<protein>
    <submittedName>
        <fullName evidence="3">Uncharacterized protein</fullName>
    </submittedName>
</protein>
<accession>A0A1J4MVQ8</accession>
<keyword evidence="2" id="KW-1133">Transmembrane helix</keyword>
<keyword evidence="4" id="KW-1185">Reference proteome</keyword>
<name>A0A1J4MVQ8_9CRYT</name>
<dbReference type="Gene3D" id="1.20.5.110">
    <property type="match status" value="1"/>
</dbReference>
<keyword evidence="1" id="KW-0175">Coiled coil</keyword>
<reference evidence="3 4" key="1">
    <citation type="submission" date="2016-10" db="EMBL/GenBank/DDBJ databases">
        <title>Reductive evolution of mitochondrial metabolism and differential evolution of invasion-related proteins in Cryptosporidium.</title>
        <authorList>
            <person name="Liu S."/>
            <person name="Roellig D.M."/>
            <person name="Guo Y."/>
            <person name="Li N."/>
            <person name="Frace M.A."/>
            <person name="Tang K."/>
            <person name="Zhang L."/>
            <person name="Feng Y."/>
            <person name="Xiao L."/>
        </authorList>
    </citation>
    <scope>NUCLEOTIDE SEQUENCE [LARGE SCALE GENOMIC DNA]</scope>
    <source>
        <strain evidence="3">30847</strain>
    </source>
</reference>
<keyword evidence="2" id="KW-0472">Membrane</keyword>
<dbReference type="SUPFAM" id="SSF58038">
    <property type="entry name" value="SNARE fusion complex"/>
    <property type="match status" value="1"/>
</dbReference>
<dbReference type="OrthoDB" id="430637at2759"/>
<gene>
    <name evidence="3" type="ORF">cand_034390</name>
</gene>
<proteinExistence type="predicted"/>
<evidence type="ECO:0000256" key="1">
    <source>
        <dbReference type="SAM" id="Coils"/>
    </source>
</evidence>
<evidence type="ECO:0000313" key="4">
    <source>
        <dbReference type="Proteomes" id="UP000186804"/>
    </source>
</evidence>
<dbReference type="VEuPathDB" id="CryptoDB:cand_034390"/>
<organism evidence="3 4">
    <name type="scientific">Cryptosporidium andersoni</name>
    <dbReference type="NCBI Taxonomy" id="117008"/>
    <lineage>
        <taxon>Eukaryota</taxon>
        <taxon>Sar</taxon>
        <taxon>Alveolata</taxon>
        <taxon>Apicomplexa</taxon>
        <taxon>Conoidasida</taxon>
        <taxon>Coccidia</taxon>
        <taxon>Eucoccidiorida</taxon>
        <taxon>Eimeriorina</taxon>
        <taxon>Cryptosporidiidae</taxon>
        <taxon>Cryptosporidium</taxon>
    </lineage>
</organism>
<dbReference type="AlphaFoldDB" id="A0A1J4MVQ8"/>
<comment type="caution">
    <text evidence="3">The sequence shown here is derived from an EMBL/GenBank/DDBJ whole genome shotgun (WGS) entry which is preliminary data.</text>
</comment>
<dbReference type="EMBL" id="LRBS01000003">
    <property type="protein sequence ID" value="OII78214.1"/>
    <property type="molecule type" value="Genomic_DNA"/>
</dbReference>
<evidence type="ECO:0000256" key="2">
    <source>
        <dbReference type="SAM" id="Phobius"/>
    </source>
</evidence>
<feature type="transmembrane region" description="Helical" evidence="2">
    <location>
        <begin position="218"/>
        <end position="236"/>
    </location>
</feature>
<sequence length="240" mass="28430">MLIASEYFDMYEEDFARYIREIEEIISSNYNIDSYTITIEDSNTELNFENIKKLDRLLEQAQENLNNLKRETEILSNKAPQYQSYQRYVKVFTDINKQCNILKRKIETNSKKRANYQLTNGDSDISNYSMTYNLNKYNSSSPTTITNQLISRNNDNLNITTKLAQETHKVGEDSLSTLIIQRDTLTRTKYGLNYIDFNMMESRKLTNNLYRQKLIERLILYIIIIILLVANLYVLIKRIF</sequence>
<keyword evidence="2" id="KW-0812">Transmembrane</keyword>
<evidence type="ECO:0000313" key="3">
    <source>
        <dbReference type="EMBL" id="OII78214.1"/>
    </source>
</evidence>
<feature type="coiled-coil region" evidence="1">
    <location>
        <begin position="51"/>
        <end position="78"/>
    </location>
</feature>
<dbReference type="Proteomes" id="UP000186804">
    <property type="component" value="Unassembled WGS sequence"/>
</dbReference>
<dbReference type="RefSeq" id="XP_067070060.1">
    <property type="nucleotide sequence ID" value="XM_067213665.1"/>
</dbReference>
<dbReference type="GeneID" id="92367623"/>